<dbReference type="Pfam" id="PF00940">
    <property type="entry name" value="RNA_pol"/>
    <property type="match status" value="1"/>
</dbReference>
<dbReference type="GO" id="GO:0006390">
    <property type="term" value="P:mitochondrial transcription"/>
    <property type="evidence" value="ECO:0007669"/>
    <property type="project" value="TreeGrafter"/>
</dbReference>
<dbReference type="EC" id="2.7.7.6" evidence="2 8"/>
<organism evidence="11">
    <name type="scientific">Termitomyces sp. DKA64</name>
    <dbReference type="NCBI Taxonomy" id="2811476"/>
    <lineage>
        <taxon>Eukaryota</taxon>
        <taxon>Fungi</taxon>
        <taxon>Dikarya</taxon>
        <taxon>Basidiomycota</taxon>
        <taxon>Agaricomycotina</taxon>
        <taxon>Agaricomycetes</taxon>
        <taxon>Agaricomycetidae</taxon>
        <taxon>Agaricales</taxon>
        <taxon>Tricholomatineae</taxon>
        <taxon>Lyophyllaceae</taxon>
        <taxon>Termitomyces</taxon>
    </lineage>
</organism>
<evidence type="ECO:0000256" key="1">
    <source>
        <dbReference type="ARBA" id="ARBA00009493"/>
    </source>
</evidence>
<dbReference type="Gene3D" id="1.10.150.20">
    <property type="entry name" value="5' to 3' exonuclease, C-terminal subdomain"/>
    <property type="match status" value="1"/>
</dbReference>
<dbReference type="Gene3D" id="3.30.70.370">
    <property type="match status" value="1"/>
</dbReference>
<keyword evidence="11" id="KW-0496">Mitochondrion</keyword>
<dbReference type="Gene3D" id="1.10.1320.10">
    <property type="entry name" value="DNA-directed RNA polymerase, N-terminal domain"/>
    <property type="match status" value="1"/>
</dbReference>
<dbReference type="SUPFAM" id="SSF56672">
    <property type="entry name" value="DNA/RNA polymerases"/>
    <property type="match status" value="2"/>
</dbReference>
<dbReference type="PROSITE" id="PS00489">
    <property type="entry name" value="RNA_POL_PHAGE_2"/>
    <property type="match status" value="1"/>
</dbReference>
<geneLocation type="mitochondrion" evidence="11"/>
<evidence type="ECO:0000256" key="3">
    <source>
        <dbReference type="ARBA" id="ARBA00022478"/>
    </source>
</evidence>
<dbReference type="InterPro" id="IPR002092">
    <property type="entry name" value="DNA-dir_Rpol_phage-type"/>
</dbReference>
<dbReference type="PROSITE" id="PS00900">
    <property type="entry name" value="RNA_POL_PHAGE_1"/>
    <property type="match status" value="1"/>
</dbReference>
<keyword evidence="9" id="KW-0175">Coiled coil</keyword>
<keyword evidence="11" id="KW-0614">Plasmid</keyword>
<dbReference type="InterPro" id="IPR046950">
    <property type="entry name" value="DNA-dir_Rpol_C_phage-type"/>
</dbReference>
<evidence type="ECO:0000256" key="6">
    <source>
        <dbReference type="ARBA" id="ARBA00023163"/>
    </source>
</evidence>
<accession>A0A8F1AD80</accession>
<dbReference type="PANTHER" id="PTHR10102:SF0">
    <property type="entry name" value="DNA-DIRECTED RNA POLYMERASE, MITOCHONDRIAL"/>
    <property type="match status" value="1"/>
</dbReference>
<evidence type="ECO:0000256" key="5">
    <source>
        <dbReference type="ARBA" id="ARBA00022695"/>
    </source>
</evidence>
<comment type="similarity">
    <text evidence="1 8">Belongs to the phage and mitochondrial RNA polymerase family.</text>
</comment>
<geneLocation type="plasmid" evidence="11">
    <name>pDKA64_2</name>
</geneLocation>
<evidence type="ECO:0000259" key="10">
    <source>
        <dbReference type="Pfam" id="PF00940"/>
    </source>
</evidence>
<dbReference type="GO" id="GO:0003899">
    <property type="term" value="F:DNA-directed RNA polymerase activity"/>
    <property type="evidence" value="ECO:0007669"/>
    <property type="project" value="UniProtKB-EC"/>
</dbReference>
<protein>
    <recommendedName>
        <fullName evidence="2 8">DNA-directed RNA polymerase</fullName>
        <ecNumber evidence="2 8">2.7.7.6</ecNumber>
    </recommendedName>
</protein>
<keyword evidence="6 8" id="KW-0804">Transcription</keyword>
<evidence type="ECO:0000313" key="11">
    <source>
        <dbReference type="EMBL" id="QWO71435.1"/>
    </source>
</evidence>
<keyword evidence="3 8" id="KW-0240">DNA-directed RNA polymerase</keyword>
<feature type="coiled-coil region" evidence="9">
    <location>
        <begin position="1196"/>
        <end position="1223"/>
    </location>
</feature>
<evidence type="ECO:0000256" key="8">
    <source>
        <dbReference type="RuleBase" id="RU003805"/>
    </source>
</evidence>
<evidence type="ECO:0000256" key="9">
    <source>
        <dbReference type="SAM" id="Coils"/>
    </source>
</evidence>
<keyword evidence="5 8" id="KW-0548">Nucleotidyltransferase</keyword>
<feature type="domain" description="DNA-directed RNA polymerase C-terminal" evidence="10">
    <location>
        <begin position="1169"/>
        <end position="1484"/>
    </location>
</feature>
<dbReference type="PANTHER" id="PTHR10102">
    <property type="entry name" value="DNA-DIRECTED RNA POLYMERASE, MITOCHONDRIAL"/>
    <property type="match status" value="1"/>
</dbReference>
<name>A0A8F1AD80_9AGAR</name>
<evidence type="ECO:0000256" key="4">
    <source>
        <dbReference type="ARBA" id="ARBA00022679"/>
    </source>
</evidence>
<dbReference type="GO" id="GO:0003677">
    <property type="term" value="F:DNA binding"/>
    <property type="evidence" value="ECO:0007669"/>
    <property type="project" value="InterPro"/>
</dbReference>
<feature type="coiled-coil region" evidence="9">
    <location>
        <begin position="400"/>
        <end position="427"/>
    </location>
</feature>
<sequence length="1547" mass="182287">MDTNRIVQFESQSKFTYDEWDGGKIIACFARSFDNNREEFTKNIHLISSVVSLNLEKEFVRKHWRINRINDLRNGRIEYDKYSDFDEIVSYINKNSFLVDLQNYTTSVNSKDIRINDDYYEEVRFIFHVFKCSDIEVAYNEYVKHNGEGTRTFNEGQYIMRYDGCLVSIFINIDVLLDNYRYNLSHTSKLFKNIFGFKIDQIKNMDNIWTNSLFVFYNIYWYNVLLRFKYHGIDISGGSISKRHVLTTCDYKLSRNLYDIYGSDQKLNQLIHSNLKDDFISSTIPDQLYKEFLSNKNSEYSAQLNRIVINRLKSKGKYDGSEKNSNLDVDTTIPNYKEGNYLDYKGKQVTYNYILGLEILYQSIFYSYKKIIKELKKSHSDDEAYLLRDGSTTISMQNVLINQLDRIKEIEKEFSNFKENIEKMNICDLFQLNEKLNQKRFGSKPKINKLKKNINKKKYQKDRILGFRGYSTLSTPENKCESLSVAVAVAEAEAEAEADETRNGIVDNDIENLELRKEFLVNSSRFGIEIFNIVKKAKGDPCEETYIKIQKEIEEHCIKFESESIEKLISQAEKSNKYDPVIMKLMLEWNNKIILAIDNFIHEYEINNFKKLVTEMKKNSGKSELFLLIFAIKYKVREQNLKRKEVVENSIYTDFKLKQKEILIYRQYIKYYKSETSTLVTTIISLIVNMISGYYVKGSESLWGEISQANLILILGDEFVKRAPKKLPELFLNSDPNWKDSDKNYIREFYIQNLIVNVSLETKYTIGNSILDLILETVDIFEVSGPIFSKGKYNKFIKIRKEYFDFLNHELAHTKRLPMVVKPLDWNYKDLENKGGFISNEYKNIINSNLIHYNYRNSGKNIISEVQTNTINYLNNQLFKINKDVLTFLLKEFRKEDSFIFKGLNKIHPKTSEWKVLDLEEKKYVSSHNSKYNLYRNILALAIIFEDVNFYIPTYYDFRGRIYSSADYLTYQGEDIARSLIEFSKGCKLDKGSIVYVLQQLANTSGRSKLSVSNKNNWAINIINKLGIPLGQGYARSYRLKKRKNLNIKKLGLIIREKLNLCDFKFEDLLSNKYLIELMYKNDDKLQFLTTLHSLIKYFLNPNLMWKTPICFDATCSGFQHLSAIFSDTEMAIYSNVTGYIPTNKLHRSIVRGNSLKFKFRFKKLEQKLRQEQEPWDIYQKVANTVVKSINNLHNENEKEWEKETEKEKKKEKEKEKDILLQSKLIKLNITRKLLKRPVMTIPYNVGLITMGEQLLSEGFFIKKYDSFSKYSDSDSDSDSEEKSYFYIVSPELLKDEYKGETIVLTSYEMQKFNTILYFSVYDTFPNLRDYVNYLNKFAYIFANLDSPIVWTTPVGMTIQMAYNEFKRKRGKNLFNPKKSNSVSLPLKKMDKLANKIAFMPNFIHSMDSTNIQLLIKNLLEKKQFINLFTIHDCFATTPDNMKLLNYEVRKAFAMMYFDMNYIKNLHIDFLKQISLITQIYQMDTEGNRFPADIENNITLPQNLFVIINNNGKEVIKNIPDFPFEEKWEVVKDIFKEGILSSIYFIC</sequence>
<dbReference type="EMBL" id="MW874153">
    <property type="protein sequence ID" value="QWO71435.1"/>
    <property type="molecule type" value="Genomic_DNA"/>
</dbReference>
<evidence type="ECO:0000256" key="7">
    <source>
        <dbReference type="ARBA" id="ARBA00048552"/>
    </source>
</evidence>
<gene>
    <name evidence="11" type="primary">rpo</name>
</gene>
<dbReference type="GO" id="GO:0034245">
    <property type="term" value="C:mitochondrial DNA-directed RNA polymerase complex"/>
    <property type="evidence" value="ECO:0007669"/>
    <property type="project" value="TreeGrafter"/>
</dbReference>
<dbReference type="InterPro" id="IPR037159">
    <property type="entry name" value="RNA_POL_N_sf"/>
</dbReference>
<keyword evidence="4 8" id="KW-0808">Transferase</keyword>
<proteinExistence type="inferred from homology"/>
<dbReference type="InterPro" id="IPR043502">
    <property type="entry name" value="DNA/RNA_pol_sf"/>
</dbReference>
<comment type="catalytic activity">
    <reaction evidence="7 8">
        <text>RNA(n) + a ribonucleoside 5'-triphosphate = RNA(n+1) + diphosphate</text>
        <dbReference type="Rhea" id="RHEA:21248"/>
        <dbReference type="Rhea" id="RHEA-COMP:14527"/>
        <dbReference type="Rhea" id="RHEA-COMP:17342"/>
        <dbReference type="ChEBI" id="CHEBI:33019"/>
        <dbReference type="ChEBI" id="CHEBI:61557"/>
        <dbReference type="ChEBI" id="CHEBI:140395"/>
        <dbReference type="EC" id="2.7.7.6"/>
    </reaction>
</comment>
<comment type="function">
    <text evidence="8">DNA-dependent RNA polymerase catalyzes the transcription of DNA into RNA using the four ribonucleoside triphosphates as substrates.</text>
</comment>
<evidence type="ECO:0000256" key="2">
    <source>
        <dbReference type="ARBA" id="ARBA00012418"/>
    </source>
</evidence>
<reference evidence="11" key="1">
    <citation type="journal article" date="2022" name="Curr. Genet.">
        <title>Horizontal transfer of tRNA genes to mitochondrial plasmids facilitates gene loss from fungal mitochondrial DNA.</title>
        <authorList>
            <person name="Nieuwenhuis M."/>
            <person name="Groeneveld J."/>
            <person name="Aanen D.K."/>
        </authorList>
    </citation>
    <scope>NUCLEOTIDE SEQUENCE</scope>
    <source>
        <plasmid evidence="11">pDKA64_2</plasmid>
    </source>
</reference>